<proteinExistence type="inferred from homology"/>
<dbReference type="EMBL" id="KY747497">
    <property type="protein sequence ID" value="ASK51292.1"/>
    <property type="molecule type" value="Genomic_DNA"/>
</dbReference>
<sequence>MSETSSSIIYFDTPRESISIESVSNIQRAKNTHVFAICITSDNKPIIAARRSSFAFQEIMAKRTTPETILKVPKKLLSYMYQNEIQEINRRLSNSSTILFSNIDFEELILLGGKINKQESINDCILREIKEESDSSLTIKKIGNKSLKLTIYDKLFNKTYISYCTICYVKENLNEVLQSRIYNVEIRELKLLFDCINNDKYEYLFYIYNTLYLLNNDEPTPI</sequence>
<organism evidence="9 10">
    <name type="scientific">Eptesipox virus</name>
    <dbReference type="NCBI Taxonomy" id="1329402"/>
    <lineage>
        <taxon>Viruses</taxon>
        <taxon>Varidnaviria</taxon>
        <taxon>Bamfordvirae</taxon>
        <taxon>Nucleocytoviricota</taxon>
        <taxon>Pokkesviricetes</taxon>
        <taxon>Chitovirales</taxon>
        <taxon>Poxviridae</taxon>
        <taxon>Chordopoxvirinae</taxon>
        <taxon>Vespertilionpoxvirus</taxon>
        <taxon>Vespertilionpoxvirus eptesipox</taxon>
    </lineage>
</organism>
<keyword evidence="4" id="KW-0479">Metal-binding</keyword>
<keyword evidence="6" id="KW-0460">Magnesium</keyword>
<reference evidence="9 10" key="1">
    <citation type="journal article" date="2017" name="Virus Genes">
        <title>Characterization of Eptesipoxvirus, a novel poxvirus from a microchiropteran bat.</title>
        <authorList>
            <person name="Tu S.L."/>
            <person name="Nakazawa Y."/>
            <person name="Gao J."/>
            <person name="Wilkins K."/>
            <person name="Gallardo-Romero N."/>
            <person name="Li Y."/>
            <person name="Emerson G.L."/>
            <person name="Carroll D.S."/>
            <person name="Upton C."/>
        </authorList>
    </citation>
    <scope>NUCLEOTIDE SEQUENCE [LARGE SCALE GENOMIC DNA]</scope>
    <source>
        <strain evidence="9 10">Washington</strain>
    </source>
</reference>
<dbReference type="InterPro" id="IPR000086">
    <property type="entry name" value="NUDIX_hydrolase_dom"/>
</dbReference>
<comment type="cofactor">
    <cofactor evidence="1">
        <name>Mn(2+)</name>
        <dbReference type="ChEBI" id="CHEBI:29035"/>
    </cofactor>
</comment>
<evidence type="ECO:0000259" key="8">
    <source>
        <dbReference type="PROSITE" id="PS51462"/>
    </source>
</evidence>
<protein>
    <submittedName>
        <fullName evidence="9">mRNA decapping enzyme</fullName>
    </submittedName>
</protein>
<evidence type="ECO:0000313" key="10">
    <source>
        <dbReference type="Proteomes" id="UP000217428"/>
    </source>
</evidence>
<keyword evidence="7" id="KW-0464">Manganese</keyword>
<evidence type="ECO:0000256" key="6">
    <source>
        <dbReference type="ARBA" id="ARBA00022842"/>
    </source>
</evidence>
<dbReference type="PRINTS" id="PR01363">
    <property type="entry name" value="VD09PROTEIN"/>
</dbReference>
<evidence type="ECO:0000256" key="7">
    <source>
        <dbReference type="ARBA" id="ARBA00023211"/>
    </source>
</evidence>
<comment type="cofactor">
    <cofactor evidence="2">
        <name>Mg(2+)</name>
        <dbReference type="ChEBI" id="CHEBI:18420"/>
    </cofactor>
</comment>
<dbReference type="InterPro" id="IPR015797">
    <property type="entry name" value="NUDIX_hydrolase-like_dom_sf"/>
</dbReference>
<comment type="similarity">
    <text evidence="3">Belongs to the Nudix hydrolase family.</text>
</comment>
<dbReference type="OrthoDB" id="11903at10239"/>
<dbReference type="PROSITE" id="PS51462">
    <property type="entry name" value="NUDIX"/>
    <property type="match status" value="1"/>
</dbReference>
<evidence type="ECO:0000256" key="5">
    <source>
        <dbReference type="ARBA" id="ARBA00022801"/>
    </source>
</evidence>
<name>A0A220T6G1_9POXV</name>
<gene>
    <name evidence="9" type="ORF">EPTV-WA-091</name>
</gene>
<evidence type="ECO:0000256" key="1">
    <source>
        <dbReference type="ARBA" id="ARBA00001936"/>
    </source>
</evidence>
<feature type="domain" description="Nudix hydrolase" evidence="8">
    <location>
        <begin position="30"/>
        <end position="208"/>
    </location>
</feature>
<dbReference type="InterPro" id="IPR003300">
    <property type="entry name" value="Viral_VD9"/>
</dbReference>
<dbReference type="GO" id="GO:0046872">
    <property type="term" value="F:metal ion binding"/>
    <property type="evidence" value="ECO:0007669"/>
    <property type="project" value="UniProtKB-KW"/>
</dbReference>
<evidence type="ECO:0000313" key="9">
    <source>
        <dbReference type="EMBL" id="ASK51292.1"/>
    </source>
</evidence>
<dbReference type="SUPFAM" id="SSF55811">
    <property type="entry name" value="Nudix"/>
    <property type="match status" value="1"/>
</dbReference>
<dbReference type="GO" id="GO:0016787">
    <property type="term" value="F:hydrolase activity"/>
    <property type="evidence" value="ECO:0007669"/>
    <property type="project" value="UniProtKB-KW"/>
</dbReference>
<dbReference type="Proteomes" id="UP000217428">
    <property type="component" value="Segment"/>
</dbReference>
<dbReference type="Gene3D" id="3.90.79.10">
    <property type="entry name" value="Nucleoside Triphosphate Pyrophosphohydrolase"/>
    <property type="match status" value="1"/>
</dbReference>
<evidence type="ECO:0000256" key="3">
    <source>
        <dbReference type="ARBA" id="ARBA00005582"/>
    </source>
</evidence>
<evidence type="ECO:0000256" key="2">
    <source>
        <dbReference type="ARBA" id="ARBA00001946"/>
    </source>
</evidence>
<keyword evidence="5" id="KW-0378">Hydrolase</keyword>
<accession>A0A220T6G1</accession>
<evidence type="ECO:0000256" key="4">
    <source>
        <dbReference type="ARBA" id="ARBA00022723"/>
    </source>
</evidence>
<keyword evidence="10" id="KW-1185">Reference proteome</keyword>